<dbReference type="EMBL" id="CAJEWN010001194">
    <property type="protein sequence ID" value="CAD2195268.1"/>
    <property type="molecule type" value="Genomic_DNA"/>
</dbReference>
<protein>
    <submittedName>
        <fullName evidence="2">Uncharacterized protein</fullName>
    </submittedName>
</protein>
<dbReference type="Proteomes" id="UP000580250">
    <property type="component" value="Unassembled WGS sequence"/>
</dbReference>
<keyword evidence="1" id="KW-0732">Signal</keyword>
<organism evidence="2 3">
    <name type="scientific">Meloidogyne enterolobii</name>
    <name type="common">Root-knot nematode worm</name>
    <name type="synonym">Meloidogyne mayaguensis</name>
    <dbReference type="NCBI Taxonomy" id="390850"/>
    <lineage>
        <taxon>Eukaryota</taxon>
        <taxon>Metazoa</taxon>
        <taxon>Ecdysozoa</taxon>
        <taxon>Nematoda</taxon>
        <taxon>Chromadorea</taxon>
        <taxon>Rhabditida</taxon>
        <taxon>Tylenchina</taxon>
        <taxon>Tylenchomorpha</taxon>
        <taxon>Tylenchoidea</taxon>
        <taxon>Meloidogynidae</taxon>
        <taxon>Meloidogyninae</taxon>
        <taxon>Meloidogyne</taxon>
    </lineage>
</organism>
<name>A0A6V7X7H2_MELEN</name>
<feature type="chain" id="PRO_5027930635" evidence="1">
    <location>
        <begin position="22"/>
        <end position="175"/>
    </location>
</feature>
<reference evidence="2 3" key="1">
    <citation type="submission" date="2020-08" db="EMBL/GenBank/DDBJ databases">
        <authorList>
            <person name="Koutsovoulos G."/>
            <person name="Danchin GJ E."/>
        </authorList>
    </citation>
    <scope>NUCLEOTIDE SEQUENCE [LARGE SCALE GENOMIC DNA]</scope>
</reference>
<evidence type="ECO:0000256" key="1">
    <source>
        <dbReference type="SAM" id="SignalP"/>
    </source>
</evidence>
<evidence type="ECO:0000313" key="3">
    <source>
        <dbReference type="Proteomes" id="UP000580250"/>
    </source>
</evidence>
<feature type="signal peptide" evidence="1">
    <location>
        <begin position="1"/>
        <end position="21"/>
    </location>
</feature>
<comment type="caution">
    <text evidence="2">The sequence shown here is derived from an EMBL/GenBank/DDBJ whole genome shotgun (WGS) entry which is preliminary data.</text>
</comment>
<dbReference type="AlphaFoldDB" id="A0A6V7X7H2"/>
<sequence>MFSKNLFFVQFIFQLFYLTLSNIQNDEQFIIENQGYGYINIKRIEFNNYLNKNILKIIIEITNSVRAIFVVPNKGYRTPYFNNGQSNKKIYYVGKSNFRDGNTEINIVEDFDNNYREGIVICGRLINKRIFVTLFIIKPLFHNKLFIEPKEVNEDFDDFKLMKFEWFLDFKNQKK</sequence>
<accession>A0A6V7X7H2</accession>
<gene>
    <name evidence="2" type="ORF">MENT_LOCUS48341</name>
</gene>
<evidence type="ECO:0000313" key="2">
    <source>
        <dbReference type="EMBL" id="CAD2195268.1"/>
    </source>
</evidence>
<proteinExistence type="predicted"/>